<organism evidence="1 2">
    <name type="scientific">Schistosoma mattheei</name>
    <dbReference type="NCBI Taxonomy" id="31246"/>
    <lineage>
        <taxon>Eukaryota</taxon>
        <taxon>Metazoa</taxon>
        <taxon>Spiralia</taxon>
        <taxon>Lophotrochozoa</taxon>
        <taxon>Platyhelminthes</taxon>
        <taxon>Trematoda</taxon>
        <taxon>Digenea</taxon>
        <taxon>Strigeidida</taxon>
        <taxon>Schistosomatoidea</taxon>
        <taxon>Schistosomatidae</taxon>
        <taxon>Schistosoma</taxon>
    </lineage>
</organism>
<evidence type="ECO:0000313" key="1">
    <source>
        <dbReference type="EMBL" id="VDP60748.1"/>
    </source>
</evidence>
<name>A0A183PDD7_9TREM</name>
<protein>
    <submittedName>
        <fullName evidence="1">Uncharacterized protein</fullName>
    </submittedName>
</protein>
<dbReference type="AlphaFoldDB" id="A0A183PDD7"/>
<dbReference type="EMBL" id="UZAL01032381">
    <property type="protein sequence ID" value="VDP60748.1"/>
    <property type="molecule type" value="Genomic_DNA"/>
</dbReference>
<gene>
    <name evidence="1" type="ORF">SMTD_LOCUS12373</name>
</gene>
<reference evidence="1 2" key="1">
    <citation type="submission" date="2018-11" db="EMBL/GenBank/DDBJ databases">
        <authorList>
            <consortium name="Pathogen Informatics"/>
        </authorList>
    </citation>
    <scope>NUCLEOTIDE SEQUENCE [LARGE SCALE GENOMIC DNA]</scope>
    <source>
        <strain>Denwood</strain>
        <strain evidence="2">Zambia</strain>
    </source>
</reference>
<accession>A0A183PDD7</accession>
<sequence length="139" mass="15949">MIRQENRQLRDRLTGGITILNLENDLIHKPKYCFQDARIEYTDDEAVHETGCQDVKNSTTLLSYPNPMRTQGHTGERLIIDNPRSIENMDSNPLRSCNTGYRGGHTFCECLFGVGRVIVYNPRTLIVQRLHPIHNPADK</sequence>
<proteinExistence type="predicted"/>
<dbReference type="Proteomes" id="UP000269396">
    <property type="component" value="Unassembled WGS sequence"/>
</dbReference>
<evidence type="ECO:0000313" key="2">
    <source>
        <dbReference type="Proteomes" id="UP000269396"/>
    </source>
</evidence>
<keyword evidence="2" id="KW-1185">Reference proteome</keyword>